<proteinExistence type="predicted"/>
<gene>
    <name evidence="3" type="ORF">KDK_58920</name>
</gene>
<feature type="domain" description="Lantibiotic dehydratase N-terminal" evidence="2">
    <location>
        <begin position="735"/>
        <end position="803"/>
    </location>
</feature>
<evidence type="ECO:0000256" key="1">
    <source>
        <dbReference type="SAM" id="Coils"/>
    </source>
</evidence>
<keyword evidence="1" id="KW-0175">Coiled coil</keyword>
<sequence length="865" mass="98539">MLDTQSNTLGTSVGLDAITPPAASLPSDSPLLIPFSQPSWSIWKWAAVRGAGFPAELILRVTSPAIAASADQLLTVENRVDQLRRQAIEIVNTEQAQVEPEQRQVLQRTYWKLVKGKTPGPIGFQSASQAIIEQYLTMLDQLKKARDAFQSTYNATHILEHQAIGEIAGIEAVREAITWQNRDAVKKGIAQITKEQLKGPPNAKQRQHEQLLANYLQRYCVKNDSIGFFGPVGWSQMDPSTKSIAFKAGPALLARRQVYFESWGIDSLAEAFASNKELKRWFIPRRIATTDIEGTRLYQGYGRTTHILPIQALVLLACDGVRTAQEIATFLLTQPGKRFRTEKEIYSVLEYLRNKGFIAWTFEVPNSTHPEQLLKQRIAHIPDKQLRQPLEDAIEELEQARQQIATAAGNATQLDQALAHLDETFTRLTDKAPTRLAGQTYAGRTLVYEDCQRDINITLGRDILKELEPGLLLLLKSARWLTYETSLRYRLIFQQIYNSLVTNTGSPVVEAYQFWVSASQFLFEDRKQNTLEELKQLLRKRWQSILKIDPDVHQVSYSSTELSAPVQEQFQAPHAGWKSARFHSPDIMIAARSVEDIQRGNYQFVLGEMHVARNTIDCTLFLNQHPALDELKQARHESERDARIIPVIPKHWQGLTARTIPGLSSPQDWRLVFSNDPIDTQGSRTLPIGTLVIEDTDKGLVVRTRDGQHQFDIMEVFADALSLLIINGFSLLHPTTHTPRVSIDRIVVCRETWRLPLSGMTFAQENDEQARFLAARRWARQHQLPRWVFVKFPNETKPFYIDFDSCTFIDIFSKAIRRLQQHSQDNVTITLSEMLPRHEETWLCDQTGQHFTSELRIVAVDMTRV</sequence>
<protein>
    <recommendedName>
        <fullName evidence="2">Lantibiotic dehydratase N-terminal domain-containing protein</fullName>
    </recommendedName>
</protein>
<dbReference type="InterPro" id="IPR006827">
    <property type="entry name" value="Lant_deHydtase_N"/>
</dbReference>
<reference evidence="4" key="1">
    <citation type="submission" date="2018-12" db="EMBL/GenBank/DDBJ databases">
        <title>Tengunoibacter tsumagoiensis gen. nov., sp. nov., Dictyobacter kobayashii sp. nov., D. alpinus sp. nov., and D. joshuensis sp. nov. and description of Dictyobacteraceae fam. nov. within the order Ktedonobacterales isolated from Tengu-no-mugimeshi.</title>
        <authorList>
            <person name="Wang C.M."/>
            <person name="Zheng Y."/>
            <person name="Sakai Y."/>
            <person name="Toyoda A."/>
            <person name="Minakuchi Y."/>
            <person name="Abe K."/>
            <person name="Yokota A."/>
            <person name="Yabe S."/>
        </authorList>
    </citation>
    <scope>NUCLEOTIDE SEQUENCE [LARGE SCALE GENOMIC DNA]</scope>
    <source>
        <strain evidence="4">Uno11</strain>
    </source>
</reference>
<evidence type="ECO:0000259" key="2">
    <source>
        <dbReference type="Pfam" id="PF04738"/>
    </source>
</evidence>
<name>A0A402ASM9_9CHLR</name>
<dbReference type="Pfam" id="PF04738">
    <property type="entry name" value="Lant_dehydr_N"/>
    <property type="match status" value="2"/>
</dbReference>
<feature type="domain" description="Lantibiotic dehydratase N-terminal" evidence="2">
    <location>
        <begin position="172"/>
        <end position="707"/>
    </location>
</feature>
<dbReference type="RefSeq" id="WP_126554626.1">
    <property type="nucleotide sequence ID" value="NZ_BIFS01000002.1"/>
</dbReference>
<evidence type="ECO:0000313" key="4">
    <source>
        <dbReference type="Proteomes" id="UP000287188"/>
    </source>
</evidence>
<dbReference type="EMBL" id="BIFS01000002">
    <property type="protein sequence ID" value="GCE22092.1"/>
    <property type="molecule type" value="Genomic_DNA"/>
</dbReference>
<accession>A0A402ASM9</accession>
<evidence type="ECO:0000313" key="3">
    <source>
        <dbReference type="EMBL" id="GCE22092.1"/>
    </source>
</evidence>
<keyword evidence="4" id="KW-1185">Reference proteome</keyword>
<organism evidence="3 4">
    <name type="scientific">Dictyobacter kobayashii</name>
    <dbReference type="NCBI Taxonomy" id="2014872"/>
    <lineage>
        <taxon>Bacteria</taxon>
        <taxon>Bacillati</taxon>
        <taxon>Chloroflexota</taxon>
        <taxon>Ktedonobacteria</taxon>
        <taxon>Ktedonobacterales</taxon>
        <taxon>Dictyobacteraceae</taxon>
        <taxon>Dictyobacter</taxon>
    </lineage>
</organism>
<feature type="coiled-coil region" evidence="1">
    <location>
        <begin position="390"/>
        <end position="417"/>
    </location>
</feature>
<comment type="caution">
    <text evidence="3">The sequence shown here is derived from an EMBL/GenBank/DDBJ whole genome shotgun (WGS) entry which is preliminary data.</text>
</comment>
<dbReference type="AlphaFoldDB" id="A0A402ASM9"/>
<dbReference type="OrthoDB" id="145323at2"/>
<dbReference type="Proteomes" id="UP000287188">
    <property type="component" value="Unassembled WGS sequence"/>
</dbReference>